<dbReference type="Proteomes" id="UP001281003">
    <property type="component" value="Unassembled WGS sequence"/>
</dbReference>
<evidence type="ECO:0000256" key="1">
    <source>
        <dbReference type="SAM" id="MobiDB-lite"/>
    </source>
</evidence>
<dbReference type="EMBL" id="JAUTDP010000010">
    <property type="protein sequence ID" value="KAK3395855.1"/>
    <property type="molecule type" value="Genomic_DNA"/>
</dbReference>
<reference evidence="2" key="1">
    <citation type="journal article" date="2023" name="Mol. Phylogenet. Evol.">
        <title>Genome-scale phylogeny and comparative genomics of the fungal order Sordariales.</title>
        <authorList>
            <person name="Hensen N."/>
            <person name="Bonometti L."/>
            <person name="Westerberg I."/>
            <person name="Brannstrom I.O."/>
            <person name="Guillou S."/>
            <person name="Cros-Aarteil S."/>
            <person name="Calhoun S."/>
            <person name="Haridas S."/>
            <person name="Kuo A."/>
            <person name="Mondo S."/>
            <person name="Pangilinan J."/>
            <person name="Riley R."/>
            <person name="LaButti K."/>
            <person name="Andreopoulos B."/>
            <person name="Lipzen A."/>
            <person name="Chen C."/>
            <person name="Yan M."/>
            <person name="Daum C."/>
            <person name="Ng V."/>
            <person name="Clum A."/>
            <person name="Steindorff A."/>
            <person name="Ohm R.A."/>
            <person name="Martin F."/>
            <person name="Silar P."/>
            <person name="Natvig D.O."/>
            <person name="Lalanne C."/>
            <person name="Gautier V."/>
            <person name="Ament-Velasquez S.L."/>
            <person name="Kruys A."/>
            <person name="Hutchinson M.I."/>
            <person name="Powell A.J."/>
            <person name="Barry K."/>
            <person name="Miller A.N."/>
            <person name="Grigoriev I.V."/>
            <person name="Debuchy R."/>
            <person name="Gladieux P."/>
            <person name="Hiltunen Thoren M."/>
            <person name="Johannesson H."/>
        </authorList>
    </citation>
    <scope>NUCLEOTIDE SEQUENCE</scope>
    <source>
        <strain evidence="2">FGSC 1904</strain>
    </source>
</reference>
<name>A0AAE0P9N4_SORBR</name>
<organism evidence="2 3">
    <name type="scientific">Sordaria brevicollis</name>
    <dbReference type="NCBI Taxonomy" id="83679"/>
    <lineage>
        <taxon>Eukaryota</taxon>
        <taxon>Fungi</taxon>
        <taxon>Dikarya</taxon>
        <taxon>Ascomycota</taxon>
        <taxon>Pezizomycotina</taxon>
        <taxon>Sordariomycetes</taxon>
        <taxon>Sordariomycetidae</taxon>
        <taxon>Sordariales</taxon>
        <taxon>Sordariaceae</taxon>
        <taxon>Sordaria</taxon>
    </lineage>
</organism>
<gene>
    <name evidence="2" type="ORF">B0T20DRAFT_482202</name>
</gene>
<feature type="compositionally biased region" description="Pro residues" evidence="1">
    <location>
        <begin position="186"/>
        <end position="197"/>
    </location>
</feature>
<comment type="caution">
    <text evidence="2">The sequence shown here is derived from an EMBL/GenBank/DDBJ whole genome shotgun (WGS) entry which is preliminary data.</text>
</comment>
<feature type="compositionally biased region" description="Pro residues" evidence="1">
    <location>
        <begin position="206"/>
        <end position="219"/>
    </location>
</feature>
<sequence>MDSTTCEYRYPVYKCGKAKHSAAPRKHYHCRTGCPPSMWKNAWEQTQESCRTCPACVNEDLQNGQIAVAKWDEPAVNHAYDGYGIVVPATSGGGQQPAAYGGGGYGGAYYGGGGGGEPSSYGGGYGGGGQVDPAAYGGGSAYGGGGGDPSASVYGGGSGYGGQTDPTYGGYAGGGGYPAAPDPSGGFPPNPMPPPLPAGFGGGGAPPNPNPNPMPPPNPAAGGINPFTSGGNRPNTPDFLKEFSRNKDDKGKSSKKSHKKKR</sequence>
<accession>A0AAE0P9N4</accession>
<feature type="compositionally biased region" description="Basic and acidic residues" evidence="1">
    <location>
        <begin position="239"/>
        <end position="252"/>
    </location>
</feature>
<dbReference type="AlphaFoldDB" id="A0AAE0P9N4"/>
<keyword evidence="3" id="KW-1185">Reference proteome</keyword>
<proteinExistence type="predicted"/>
<evidence type="ECO:0000313" key="2">
    <source>
        <dbReference type="EMBL" id="KAK3395855.1"/>
    </source>
</evidence>
<feature type="compositionally biased region" description="Basic residues" evidence="1">
    <location>
        <begin position="253"/>
        <end position="262"/>
    </location>
</feature>
<reference evidence="2" key="2">
    <citation type="submission" date="2023-07" db="EMBL/GenBank/DDBJ databases">
        <authorList>
            <consortium name="Lawrence Berkeley National Laboratory"/>
            <person name="Haridas S."/>
            <person name="Hensen N."/>
            <person name="Bonometti L."/>
            <person name="Westerberg I."/>
            <person name="Brannstrom I.O."/>
            <person name="Guillou S."/>
            <person name="Cros-Aarteil S."/>
            <person name="Calhoun S."/>
            <person name="Kuo A."/>
            <person name="Mondo S."/>
            <person name="Pangilinan J."/>
            <person name="Riley R."/>
            <person name="LaButti K."/>
            <person name="Andreopoulos B."/>
            <person name="Lipzen A."/>
            <person name="Chen C."/>
            <person name="Yanf M."/>
            <person name="Daum C."/>
            <person name="Ng V."/>
            <person name="Clum A."/>
            <person name="Steindorff A."/>
            <person name="Ohm R."/>
            <person name="Martin F."/>
            <person name="Silar P."/>
            <person name="Natvig D."/>
            <person name="Lalanne C."/>
            <person name="Gautier V."/>
            <person name="Ament-velasquez S.L."/>
            <person name="Kruys A."/>
            <person name="Hutchinson M.I."/>
            <person name="Powell A.J."/>
            <person name="Barry K."/>
            <person name="Miller A.N."/>
            <person name="Grigoriev I.V."/>
            <person name="Debuchy R."/>
            <person name="Gladieux P."/>
            <person name="Thoren M.H."/>
            <person name="Johannesson H."/>
        </authorList>
    </citation>
    <scope>NUCLEOTIDE SEQUENCE</scope>
    <source>
        <strain evidence="2">FGSC 1904</strain>
    </source>
</reference>
<protein>
    <submittedName>
        <fullName evidence="2">Uncharacterized protein</fullName>
    </submittedName>
</protein>
<feature type="region of interest" description="Disordered" evidence="1">
    <location>
        <begin position="172"/>
        <end position="262"/>
    </location>
</feature>
<evidence type="ECO:0000313" key="3">
    <source>
        <dbReference type="Proteomes" id="UP001281003"/>
    </source>
</evidence>